<protein>
    <submittedName>
        <fullName evidence="2">Fic family protein</fullName>
    </submittedName>
</protein>
<dbReference type="SUPFAM" id="SSF140931">
    <property type="entry name" value="Fic-like"/>
    <property type="match status" value="1"/>
</dbReference>
<reference evidence="2" key="1">
    <citation type="journal article" date="2021" name="Proc. Natl. Acad. Sci. U.S.A.">
        <title>A Catalog of Tens of Thousands of Viruses from Human Metagenomes Reveals Hidden Associations with Chronic Diseases.</title>
        <authorList>
            <person name="Tisza M.J."/>
            <person name="Buck C.B."/>
        </authorList>
    </citation>
    <scope>NUCLEOTIDE SEQUENCE</scope>
    <source>
        <strain evidence="2">Ctikv1</strain>
    </source>
</reference>
<evidence type="ECO:0000313" key="2">
    <source>
        <dbReference type="EMBL" id="DAD88670.1"/>
    </source>
</evidence>
<name>A0A8S5N237_9CAUD</name>
<sequence length="384" mass="44345">MPTETTKVEEFQSGYFQNMGDFKSFIPSLINKEWVWMSPKINVLLAKANQELGKLEMYSQRIPNVDLYIQMHISIEANKSSKIEGTKTTIEEDFIDIEDLVPEKRDDQQEVKNYIIAMNHGINRIIHDQFPISTRLIKEIHEKLLFGVRGERKTPGLYRTTQNWIGGSKPSDARFVPPPANELNTLLGDLENFIHNENIFVPHLIKIAILHYQFETIHPFLDGNGRVGRLIIPLYLLSNELLSKPCFYISNYLEKNRTQYYEALDRVRHFNDLSGWLVFFLEAVIETAKAGREKFEQVLELVDKHNEQLTKLSGNKENLRALFKAFYATPILTITKASELIGVSYNTARNLINTLVDAGILDDFNLPGSSHNHYVMSEYMLIFM</sequence>
<dbReference type="InterPro" id="IPR040198">
    <property type="entry name" value="Fido_containing"/>
</dbReference>
<dbReference type="Gene3D" id="1.10.3290.10">
    <property type="entry name" value="Fido-like domain"/>
    <property type="match status" value="1"/>
</dbReference>
<dbReference type="PIRSF" id="PIRSF038925">
    <property type="entry name" value="AMP-prot_trans"/>
    <property type="match status" value="1"/>
</dbReference>
<dbReference type="PROSITE" id="PS51459">
    <property type="entry name" value="FIDO"/>
    <property type="match status" value="1"/>
</dbReference>
<dbReference type="PANTHER" id="PTHR13504:SF38">
    <property type="entry name" value="FIDO DOMAIN-CONTAINING PROTEIN"/>
    <property type="match status" value="1"/>
</dbReference>
<feature type="domain" description="Fido" evidence="1">
    <location>
        <begin position="132"/>
        <end position="282"/>
    </location>
</feature>
<dbReference type="InterPro" id="IPR003812">
    <property type="entry name" value="Fido"/>
</dbReference>
<dbReference type="PANTHER" id="PTHR13504">
    <property type="entry name" value="FIDO DOMAIN-CONTAINING PROTEIN DDB_G0283145"/>
    <property type="match status" value="1"/>
</dbReference>
<proteinExistence type="predicted"/>
<dbReference type="Pfam" id="PF13784">
    <property type="entry name" value="Fic_N"/>
    <property type="match status" value="1"/>
</dbReference>
<dbReference type="EMBL" id="BK015046">
    <property type="protein sequence ID" value="DAD88670.1"/>
    <property type="molecule type" value="Genomic_DNA"/>
</dbReference>
<dbReference type="InterPro" id="IPR025758">
    <property type="entry name" value="Fic/DOC_N"/>
</dbReference>
<evidence type="ECO:0000259" key="1">
    <source>
        <dbReference type="PROSITE" id="PS51459"/>
    </source>
</evidence>
<dbReference type="InterPro" id="IPR036597">
    <property type="entry name" value="Fido-like_dom_sf"/>
</dbReference>
<organism evidence="2">
    <name type="scientific">Caudovirales sp. ctikv1</name>
    <dbReference type="NCBI Taxonomy" id="2826781"/>
    <lineage>
        <taxon>Viruses</taxon>
        <taxon>Duplodnaviria</taxon>
        <taxon>Heunggongvirae</taxon>
        <taxon>Uroviricota</taxon>
        <taxon>Caudoviricetes</taxon>
    </lineage>
</organism>
<dbReference type="InterPro" id="IPR026287">
    <property type="entry name" value="SoFic-like"/>
</dbReference>
<accession>A0A8S5N237</accession>
<dbReference type="Pfam" id="PF02661">
    <property type="entry name" value="Fic"/>
    <property type="match status" value="1"/>
</dbReference>